<evidence type="ECO:0000259" key="9">
    <source>
        <dbReference type="Pfam" id="PF02366"/>
    </source>
</evidence>
<feature type="compositionally biased region" description="Basic and acidic residues" evidence="7">
    <location>
        <begin position="27"/>
        <end position="45"/>
    </location>
</feature>
<name>A0ABD5RE38_9EURY</name>
<feature type="domain" description="ArnT-like N-terminal" evidence="9">
    <location>
        <begin position="127"/>
        <end position="255"/>
    </location>
</feature>
<feature type="transmembrane region" description="Helical" evidence="8">
    <location>
        <begin position="412"/>
        <end position="433"/>
    </location>
</feature>
<reference evidence="10 11" key="1">
    <citation type="journal article" date="2019" name="Int. J. Syst. Evol. Microbiol.">
        <title>The Global Catalogue of Microorganisms (GCM) 10K type strain sequencing project: providing services to taxonomists for standard genome sequencing and annotation.</title>
        <authorList>
            <consortium name="The Broad Institute Genomics Platform"/>
            <consortium name="The Broad Institute Genome Sequencing Center for Infectious Disease"/>
            <person name="Wu L."/>
            <person name="Ma J."/>
        </authorList>
    </citation>
    <scope>NUCLEOTIDE SEQUENCE [LARGE SCALE GENOMIC DNA]</scope>
    <source>
        <strain evidence="10 11">CGMCC 1.12237</strain>
    </source>
</reference>
<dbReference type="NCBIfam" id="TIGR03663">
    <property type="entry name" value="flippase activity-associated protein Agl23"/>
    <property type="match status" value="1"/>
</dbReference>
<feature type="transmembrane region" description="Helical" evidence="8">
    <location>
        <begin position="182"/>
        <end position="202"/>
    </location>
</feature>
<dbReference type="PANTHER" id="PTHR41710">
    <property type="entry name" value="GLYCOSYL TRANSFERASE, FAMILY 39"/>
    <property type="match status" value="1"/>
</dbReference>
<evidence type="ECO:0000256" key="5">
    <source>
        <dbReference type="ARBA" id="ARBA00022989"/>
    </source>
</evidence>
<keyword evidence="5 8" id="KW-1133">Transmembrane helix</keyword>
<keyword evidence="11" id="KW-1185">Reference proteome</keyword>
<sequence>MPDDDPESDTPPSPSPPDSTPAEDSEPTQHAEQTADARTVTRTDARTATTPLLSRDRTTLAVAGIVLVALVVRLAGLGTRSFHWDEARVGYWTLRYLETGFFQYRPVAGGPFLQIVNRHVFALFGPSDTTARLVPALLGGLLPATALLFRGRLRDDETLALAALFAVEPALLYFSRFSRGDVPLVVFTVLAVGCLLRAYDGYVASQRPGATEAPTGATPRRWVYAGLLCGTLALTTSAFVLPTLACVLFAGYVVADQRLLRRGDGPAAGLTELAERLPSAREAVTPVARGALLAVVVLVTFFAPRAGPFGGASLWRPATFPTVLVESLVRPASAVWGVWIVNREGHAVLPYLADFAGLVAAVALPVLLLAVAAFLWDRYREGRPRGLVTFGSLWGGTALLLFPIASETLGPWLLVYVTAPLAFPAAVGLAGLVRWGRESAGRSEAGNVAAVTLLLVAFAGGVAVPATENAVGQPDRADRLADYAQPADDLDGFHANVSAAVAGHEGTDVVYVGDQFYTPSASQNEFPPVSDRWGNRLPLAWYVERTGATTDSVRTVEELDTVDDPPAVVIALAGQRGALSRTLGDGYTATEYRYRLWNERVVVFVAD</sequence>
<protein>
    <submittedName>
        <fullName evidence="10">Flippase activity-associated protein Agl23</fullName>
    </submittedName>
</protein>
<evidence type="ECO:0000256" key="1">
    <source>
        <dbReference type="ARBA" id="ARBA00004127"/>
    </source>
</evidence>
<evidence type="ECO:0000313" key="10">
    <source>
        <dbReference type="EMBL" id="MFC5368314.1"/>
    </source>
</evidence>
<dbReference type="InterPro" id="IPR003342">
    <property type="entry name" value="ArnT-like_N"/>
</dbReference>
<dbReference type="PANTHER" id="PTHR41710:SF2">
    <property type="entry name" value="GLYCOSYL TRANSFERASE FAMILY 39_83 DOMAIN-CONTAINING PROTEIN"/>
    <property type="match status" value="1"/>
</dbReference>
<evidence type="ECO:0000256" key="7">
    <source>
        <dbReference type="SAM" id="MobiDB-lite"/>
    </source>
</evidence>
<feature type="transmembrane region" description="Helical" evidence="8">
    <location>
        <begin position="222"/>
        <end position="255"/>
    </location>
</feature>
<dbReference type="Pfam" id="PF02366">
    <property type="entry name" value="PMT"/>
    <property type="match status" value="1"/>
</dbReference>
<feature type="transmembrane region" description="Helical" evidence="8">
    <location>
        <begin position="60"/>
        <end position="78"/>
    </location>
</feature>
<keyword evidence="2" id="KW-0328">Glycosyltransferase</keyword>
<evidence type="ECO:0000256" key="4">
    <source>
        <dbReference type="ARBA" id="ARBA00022692"/>
    </source>
</evidence>
<dbReference type="GO" id="GO:0016757">
    <property type="term" value="F:glycosyltransferase activity"/>
    <property type="evidence" value="ECO:0007669"/>
    <property type="project" value="UniProtKB-KW"/>
</dbReference>
<comment type="subcellular location">
    <subcellularLocation>
        <location evidence="1">Endomembrane system</location>
        <topology evidence="1">Multi-pass membrane protein</topology>
    </subcellularLocation>
</comment>
<feature type="transmembrane region" description="Helical" evidence="8">
    <location>
        <begin position="286"/>
        <end position="304"/>
    </location>
</feature>
<evidence type="ECO:0000256" key="2">
    <source>
        <dbReference type="ARBA" id="ARBA00022676"/>
    </source>
</evidence>
<keyword evidence="6 8" id="KW-0472">Membrane</keyword>
<evidence type="ECO:0000256" key="3">
    <source>
        <dbReference type="ARBA" id="ARBA00022679"/>
    </source>
</evidence>
<evidence type="ECO:0000313" key="11">
    <source>
        <dbReference type="Proteomes" id="UP001596201"/>
    </source>
</evidence>
<evidence type="ECO:0000256" key="8">
    <source>
        <dbReference type="SAM" id="Phobius"/>
    </source>
</evidence>
<feature type="region of interest" description="Disordered" evidence="7">
    <location>
        <begin position="1"/>
        <end position="50"/>
    </location>
</feature>
<dbReference type="Proteomes" id="UP001596201">
    <property type="component" value="Unassembled WGS sequence"/>
</dbReference>
<proteinExistence type="predicted"/>
<feature type="compositionally biased region" description="Pro residues" evidence="7">
    <location>
        <begin position="9"/>
        <end position="19"/>
    </location>
</feature>
<feature type="transmembrane region" description="Helical" evidence="8">
    <location>
        <begin position="355"/>
        <end position="375"/>
    </location>
</feature>
<keyword evidence="4 8" id="KW-0812">Transmembrane</keyword>
<organism evidence="10 11">
    <name type="scientific">Salinirubrum litoreum</name>
    <dbReference type="NCBI Taxonomy" id="1126234"/>
    <lineage>
        <taxon>Archaea</taxon>
        <taxon>Methanobacteriati</taxon>
        <taxon>Methanobacteriota</taxon>
        <taxon>Stenosarchaea group</taxon>
        <taxon>Halobacteria</taxon>
        <taxon>Halobacteriales</taxon>
        <taxon>Haloferacaceae</taxon>
        <taxon>Salinirubrum</taxon>
    </lineage>
</organism>
<dbReference type="EMBL" id="JBHSKX010000002">
    <property type="protein sequence ID" value="MFC5368314.1"/>
    <property type="molecule type" value="Genomic_DNA"/>
</dbReference>
<evidence type="ECO:0000256" key="6">
    <source>
        <dbReference type="ARBA" id="ARBA00023136"/>
    </source>
</evidence>
<comment type="caution">
    <text evidence="10">The sequence shown here is derived from an EMBL/GenBank/DDBJ whole genome shotgun (WGS) entry which is preliminary data.</text>
</comment>
<dbReference type="AlphaFoldDB" id="A0ABD5RE38"/>
<keyword evidence="3" id="KW-0808">Transferase</keyword>
<gene>
    <name evidence="10" type="ORF">ACFPJ5_15400</name>
</gene>
<accession>A0ABD5RE38</accession>
<dbReference type="InterPro" id="IPR019962">
    <property type="entry name" value="CHP03663"/>
</dbReference>
<feature type="transmembrane region" description="Helical" evidence="8">
    <location>
        <begin position="445"/>
        <end position="466"/>
    </location>
</feature>
<dbReference type="GO" id="GO:0012505">
    <property type="term" value="C:endomembrane system"/>
    <property type="evidence" value="ECO:0007669"/>
    <property type="project" value="UniProtKB-SubCell"/>
</dbReference>
<dbReference type="RefSeq" id="WP_227230590.1">
    <property type="nucleotide sequence ID" value="NZ_JAJCVJ010000002.1"/>
</dbReference>
<feature type="transmembrane region" description="Helical" evidence="8">
    <location>
        <begin position="387"/>
        <end position="406"/>
    </location>
</feature>